<gene>
    <name evidence="1" type="ORF">LPJSA22_01736</name>
</gene>
<dbReference type="Proteomes" id="UP000094892">
    <property type="component" value="Unassembled WGS sequence"/>
</dbReference>
<accession>A0A1E3KSY8</accession>
<comment type="caution">
    <text evidence="1">The sequence shown here is derived from an EMBL/GenBank/DDBJ whole genome shotgun (WGS) entry which is preliminary data.</text>
</comment>
<dbReference type="AlphaFoldDB" id="A0A1E3KSY8"/>
<reference evidence="1 2" key="1">
    <citation type="submission" date="2016-08" db="EMBL/GenBank/DDBJ databases">
        <title>Genome sequencing of Lactobacillus plantarum JSA22, isolated from fermented soybean paste.</title>
        <authorList>
            <person name="Choi H.S."/>
        </authorList>
    </citation>
    <scope>NUCLEOTIDE SEQUENCE [LARGE SCALE GENOMIC DNA]</scope>
    <source>
        <strain evidence="1 2">JSA22</strain>
    </source>
</reference>
<dbReference type="EMBL" id="MCOL01000001">
    <property type="protein sequence ID" value="ODO61757.1"/>
    <property type="molecule type" value="Genomic_DNA"/>
</dbReference>
<proteinExistence type="predicted"/>
<name>A0A1E3KSY8_LACPN</name>
<evidence type="ECO:0000313" key="2">
    <source>
        <dbReference type="Proteomes" id="UP000094892"/>
    </source>
</evidence>
<protein>
    <submittedName>
        <fullName evidence="1">Uncharacterized protein</fullName>
    </submittedName>
</protein>
<organism evidence="1 2">
    <name type="scientific">Lactiplantibacillus plantarum</name>
    <name type="common">Lactobacillus plantarum</name>
    <dbReference type="NCBI Taxonomy" id="1590"/>
    <lineage>
        <taxon>Bacteria</taxon>
        <taxon>Bacillati</taxon>
        <taxon>Bacillota</taxon>
        <taxon>Bacilli</taxon>
        <taxon>Lactobacillales</taxon>
        <taxon>Lactobacillaceae</taxon>
        <taxon>Lactiplantibacillus</taxon>
    </lineage>
</organism>
<sequence length="75" mass="8368">MRCAWTNELIDSYRKLAANKMGSMFRLAKLTCGSIGQQINGRFQSMVGVNMVKYRLLHHASPGLASVRCFSSWAA</sequence>
<evidence type="ECO:0000313" key="1">
    <source>
        <dbReference type="EMBL" id="ODO61757.1"/>
    </source>
</evidence>